<dbReference type="InterPro" id="IPR003557">
    <property type="entry name" value="Cyt_c_biogenesis_CcmC"/>
</dbReference>
<accession>A0A9Q3YQU0</accession>
<dbReference type="GO" id="GO:0020037">
    <property type="term" value="F:heme binding"/>
    <property type="evidence" value="ECO:0007669"/>
    <property type="project" value="InterPro"/>
</dbReference>
<dbReference type="Proteomes" id="UP001108027">
    <property type="component" value="Unassembled WGS sequence"/>
</dbReference>
<dbReference type="Pfam" id="PF01578">
    <property type="entry name" value="Cytochrom_C_asm"/>
    <property type="match status" value="1"/>
</dbReference>
<dbReference type="RefSeq" id="WP_204429396.1">
    <property type="nucleotide sequence ID" value="NZ_ARXL01000005.1"/>
</dbReference>
<keyword evidence="6 9" id="KW-0201">Cytochrome c-type biogenesis</keyword>
<evidence type="ECO:0000256" key="2">
    <source>
        <dbReference type="ARBA" id="ARBA00004141"/>
    </source>
</evidence>
<evidence type="ECO:0000256" key="6">
    <source>
        <dbReference type="ARBA" id="ARBA00022748"/>
    </source>
</evidence>
<dbReference type="NCBIfam" id="TIGR01191">
    <property type="entry name" value="ccmC"/>
    <property type="match status" value="1"/>
</dbReference>
<keyword evidence="5 9" id="KW-0812">Transmembrane</keyword>
<dbReference type="AlphaFoldDB" id="A0A9Q3YQU0"/>
<dbReference type="GO" id="GO:0017004">
    <property type="term" value="P:cytochrome complex assembly"/>
    <property type="evidence" value="ECO:0007669"/>
    <property type="project" value="UniProtKB-KW"/>
</dbReference>
<dbReference type="InterPro" id="IPR002541">
    <property type="entry name" value="Cyt_c_assembly"/>
</dbReference>
<feature type="transmembrane region" description="Helical" evidence="9">
    <location>
        <begin position="100"/>
        <end position="119"/>
    </location>
</feature>
<gene>
    <name evidence="9 11" type="primary">ccmC</name>
    <name evidence="11" type="ORF">LL252_04930</name>
</gene>
<protein>
    <recommendedName>
        <fullName evidence="4 9">Heme exporter protein C</fullName>
    </recommendedName>
    <alternativeName>
        <fullName evidence="9">Cytochrome c-type biogenesis protein</fullName>
    </alternativeName>
</protein>
<comment type="function">
    <text evidence="1 9">Required for the export of heme to the periplasm for the biogenesis of c-type cytochromes.</text>
</comment>
<keyword evidence="8 9" id="KW-0472">Membrane</keyword>
<evidence type="ECO:0000256" key="4">
    <source>
        <dbReference type="ARBA" id="ARBA00016463"/>
    </source>
</evidence>
<dbReference type="InterPro" id="IPR045062">
    <property type="entry name" value="Cyt_c_biogenesis_CcsA/CcmC"/>
</dbReference>
<feature type="transmembrane region" description="Helical" evidence="9">
    <location>
        <begin position="131"/>
        <end position="150"/>
    </location>
</feature>
<comment type="subcellular location">
    <subcellularLocation>
        <location evidence="9">Cell inner membrane</location>
    </subcellularLocation>
    <subcellularLocation>
        <location evidence="2">Membrane</location>
        <topology evidence="2">Multi-pass membrane protein</topology>
    </subcellularLocation>
</comment>
<keyword evidence="7 9" id="KW-1133">Transmembrane helix</keyword>
<comment type="similarity">
    <text evidence="3 9">Belongs to the CcmC/CycZ/HelC family.</text>
</comment>
<evidence type="ECO:0000256" key="7">
    <source>
        <dbReference type="ARBA" id="ARBA00022989"/>
    </source>
</evidence>
<feature type="transmembrane region" description="Helical" evidence="9">
    <location>
        <begin position="60"/>
        <end position="88"/>
    </location>
</feature>
<keyword evidence="12" id="KW-1185">Reference proteome</keyword>
<comment type="caution">
    <text evidence="11">The sequence shown here is derived from an EMBL/GenBank/DDBJ whole genome shotgun (WGS) entry which is preliminary data.</text>
</comment>
<reference evidence="11" key="1">
    <citation type="submission" date="2021-10" db="EMBL/GenBank/DDBJ databases">
        <title>The diversity and Nitrogen Metabolism of Culturable Nitrate-Utilizing Bacteria Within the Oxygen Minimum Zone of the Changjiang (Yangtze River)Estuary.</title>
        <authorList>
            <person name="Zhang D."/>
            <person name="Zheng J."/>
            <person name="Liu S."/>
            <person name="He W."/>
        </authorList>
    </citation>
    <scope>NUCLEOTIDE SEQUENCE</scope>
    <source>
        <strain evidence="11">FXH-223</strain>
    </source>
</reference>
<keyword evidence="9" id="KW-0813">Transport</keyword>
<proteinExistence type="inferred from homology"/>
<feature type="transmembrane region" description="Helical" evidence="9">
    <location>
        <begin position="162"/>
        <end position="181"/>
    </location>
</feature>
<evidence type="ECO:0000256" key="5">
    <source>
        <dbReference type="ARBA" id="ARBA00022692"/>
    </source>
</evidence>
<evidence type="ECO:0000256" key="8">
    <source>
        <dbReference type="ARBA" id="ARBA00023136"/>
    </source>
</evidence>
<dbReference type="GO" id="GO:0005886">
    <property type="term" value="C:plasma membrane"/>
    <property type="evidence" value="ECO:0007669"/>
    <property type="project" value="UniProtKB-SubCell"/>
</dbReference>
<evidence type="ECO:0000256" key="1">
    <source>
        <dbReference type="ARBA" id="ARBA00002442"/>
    </source>
</evidence>
<dbReference type="GO" id="GO:0015232">
    <property type="term" value="F:heme transmembrane transporter activity"/>
    <property type="evidence" value="ECO:0007669"/>
    <property type="project" value="InterPro"/>
</dbReference>
<dbReference type="PANTHER" id="PTHR30071:SF1">
    <property type="entry name" value="CYTOCHROME B_B6 PROTEIN-RELATED"/>
    <property type="match status" value="1"/>
</dbReference>
<feature type="domain" description="Cytochrome c assembly protein" evidence="10">
    <location>
        <begin position="11"/>
        <end position="188"/>
    </location>
</feature>
<dbReference type="PRINTS" id="PR01386">
    <property type="entry name" value="CCMCBIOGNSIS"/>
</dbReference>
<feature type="transmembrane region" description="Helical" evidence="9">
    <location>
        <begin position="21"/>
        <end position="48"/>
    </location>
</feature>
<feature type="transmembrane region" description="Helical" evidence="9">
    <location>
        <begin position="207"/>
        <end position="228"/>
    </location>
</feature>
<keyword evidence="9" id="KW-1003">Cell membrane</keyword>
<organism evidence="11 12">
    <name type="scientific">Alloalcanivorax marinus</name>
    <dbReference type="NCBI Taxonomy" id="1177169"/>
    <lineage>
        <taxon>Bacteria</taxon>
        <taxon>Pseudomonadati</taxon>
        <taxon>Pseudomonadota</taxon>
        <taxon>Gammaproteobacteria</taxon>
        <taxon>Oceanospirillales</taxon>
        <taxon>Alcanivoracaceae</taxon>
        <taxon>Alloalcanivorax</taxon>
    </lineage>
</organism>
<keyword evidence="9" id="KW-0997">Cell inner membrane</keyword>
<evidence type="ECO:0000313" key="12">
    <source>
        <dbReference type="Proteomes" id="UP001108027"/>
    </source>
</evidence>
<evidence type="ECO:0000313" key="11">
    <source>
        <dbReference type="EMBL" id="MCC4307908.1"/>
    </source>
</evidence>
<sequence>MWKTIKRWYHQLGSPVYFYRFSSAVLPWLLPISLVVLAVGLAWGLAWAPVERYQGDSYRIIYIHVPASSGALMGYIAMGVAGLVALVWRMKMAEVMLKALAPFGAVLAAVSLVTGALWGKPTWGTYWQWDARMTSMLILLFLYLGIIALQSAIRDPRQAARAASLLAMVGVINVVIVKYSVEWLQTLHQGSTLKVIGESSIDDAMKWPLLISMLGLWLLYAANVLMRARTEVLNRERRAGWVRKLVNRP</sequence>
<name>A0A9Q3YQU0_9GAMM</name>
<evidence type="ECO:0000256" key="9">
    <source>
        <dbReference type="RuleBase" id="RU364092"/>
    </source>
</evidence>
<evidence type="ECO:0000259" key="10">
    <source>
        <dbReference type="Pfam" id="PF01578"/>
    </source>
</evidence>
<dbReference type="PANTHER" id="PTHR30071">
    <property type="entry name" value="HEME EXPORTER PROTEIN C"/>
    <property type="match status" value="1"/>
</dbReference>
<dbReference type="EMBL" id="JAJGNA010000004">
    <property type="protein sequence ID" value="MCC4307908.1"/>
    <property type="molecule type" value="Genomic_DNA"/>
</dbReference>
<evidence type="ECO:0000256" key="3">
    <source>
        <dbReference type="ARBA" id="ARBA00005840"/>
    </source>
</evidence>